<evidence type="ECO:0000256" key="2">
    <source>
        <dbReference type="SAM" id="Phobius"/>
    </source>
</evidence>
<dbReference type="OrthoDB" id="6071279at2759"/>
<dbReference type="SUPFAM" id="SSF49265">
    <property type="entry name" value="Fibronectin type III"/>
    <property type="match status" value="1"/>
</dbReference>
<feature type="transmembrane region" description="Helical" evidence="2">
    <location>
        <begin position="304"/>
        <end position="326"/>
    </location>
</feature>
<sequence length="544" mass="60827">MICTWDLGVRYHNKNTIKVSLLMKSGDITRQYNPACERDKNKNIICNYTWNQTDHVTFDRSFLNFTVNVTNTCCTKVPVSKQTENLIIIQKENVKPDKVHNVTVASVKSTCVSLNWDHLKQNRSKLFTVRATTNDFYWHDAQLEETQDTSITVCDLKPYTRYNFSIETRPGKDVGYQSDPVYISVNTDIDKPSRPPEFVNSGYHVIDEDCINNARRISVLWKALGKEYQNGPFLGYYISASSPNDGLLKEYHANSSGSDYLQQPMDIQCDQPITITMKSWGKAGYSNTSTIIIPKANYLSKSEIASIVISVVLFVGIVITLAVCVFRIDCCGKVKKFFKLPEIELPVVKINYMEHNKDSGHETFSTSTFKTTHTNGISEKDSQYSAVYSNAGYSSVGSQNEDDFVHKGSSKDGSSQSMGESFSDINSDEDSPQSSGCSYESYSSGRILLNSEEDDDGYRGAEESTCYEDDSVKSYVQQDGENSSELTSSNTTETSNKQCSTTKDSQQDSTQNTHQTDWVKTTIKANNLSQEAASIKSTGTSECV</sequence>
<feature type="region of interest" description="Disordered" evidence="1">
    <location>
        <begin position="399"/>
        <end position="518"/>
    </location>
</feature>
<evidence type="ECO:0000313" key="5">
    <source>
        <dbReference type="Proteomes" id="UP000507470"/>
    </source>
</evidence>
<dbReference type="Gene3D" id="2.60.40.10">
    <property type="entry name" value="Immunoglobulins"/>
    <property type="match status" value="2"/>
</dbReference>
<feature type="compositionally biased region" description="Low complexity" evidence="1">
    <location>
        <begin position="432"/>
        <end position="445"/>
    </location>
</feature>
<dbReference type="Proteomes" id="UP000507470">
    <property type="component" value="Unassembled WGS sequence"/>
</dbReference>
<dbReference type="Pfam" id="PF00041">
    <property type="entry name" value="fn3"/>
    <property type="match status" value="1"/>
</dbReference>
<gene>
    <name evidence="4" type="ORF">MCOR_10347</name>
</gene>
<keyword evidence="5" id="KW-1185">Reference proteome</keyword>
<dbReference type="InterPro" id="IPR003961">
    <property type="entry name" value="FN3_dom"/>
</dbReference>
<name>A0A6J8AUH6_MYTCO</name>
<feature type="domain" description="Fibronectin type-III" evidence="3">
    <location>
        <begin position="95"/>
        <end position="190"/>
    </location>
</feature>
<feature type="compositionally biased region" description="Polar residues" evidence="1">
    <location>
        <begin position="497"/>
        <end position="518"/>
    </location>
</feature>
<dbReference type="InterPro" id="IPR036116">
    <property type="entry name" value="FN3_sf"/>
</dbReference>
<accession>A0A6J8AUH6</accession>
<keyword evidence="2" id="KW-0812">Transmembrane</keyword>
<dbReference type="PROSITE" id="PS50853">
    <property type="entry name" value="FN3"/>
    <property type="match status" value="1"/>
</dbReference>
<feature type="compositionally biased region" description="Low complexity" evidence="1">
    <location>
        <begin position="481"/>
        <end position="496"/>
    </location>
</feature>
<dbReference type="SMART" id="SM00060">
    <property type="entry name" value="FN3"/>
    <property type="match status" value="1"/>
</dbReference>
<dbReference type="EMBL" id="CACVKT020001843">
    <property type="protein sequence ID" value="CAC5372167.1"/>
    <property type="molecule type" value="Genomic_DNA"/>
</dbReference>
<reference evidence="4 5" key="1">
    <citation type="submission" date="2020-06" db="EMBL/GenBank/DDBJ databases">
        <authorList>
            <person name="Li R."/>
            <person name="Bekaert M."/>
        </authorList>
    </citation>
    <scope>NUCLEOTIDE SEQUENCE [LARGE SCALE GENOMIC DNA]</scope>
    <source>
        <strain evidence="5">wild</strain>
    </source>
</reference>
<protein>
    <recommendedName>
        <fullName evidence="3">Fibronectin type-III domain-containing protein</fullName>
    </recommendedName>
</protein>
<keyword evidence="2" id="KW-0472">Membrane</keyword>
<keyword evidence="2" id="KW-1133">Transmembrane helix</keyword>
<dbReference type="AlphaFoldDB" id="A0A6J8AUH6"/>
<proteinExistence type="predicted"/>
<dbReference type="CDD" id="cd00063">
    <property type="entry name" value="FN3"/>
    <property type="match status" value="1"/>
</dbReference>
<feature type="compositionally biased region" description="Polar residues" evidence="1">
    <location>
        <begin position="411"/>
        <end position="425"/>
    </location>
</feature>
<evidence type="ECO:0000259" key="3">
    <source>
        <dbReference type="PROSITE" id="PS50853"/>
    </source>
</evidence>
<dbReference type="InterPro" id="IPR013783">
    <property type="entry name" value="Ig-like_fold"/>
</dbReference>
<organism evidence="4 5">
    <name type="scientific">Mytilus coruscus</name>
    <name type="common">Sea mussel</name>
    <dbReference type="NCBI Taxonomy" id="42192"/>
    <lineage>
        <taxon>Eukaryota</taxon>
        <taxon>Metazoa</taxon>
        <taxon>Spiralia</taxon>
        <taxon>Lophotrochozoa</taxon>
        <taxon>Mollusca</taxon>
        <taxon>Bivalvia</taxon>
        <taxon>Autobranchia</taxon>
        <taxon>Pteriomorphia</taxon>
        <taxon>Mytilida</taxon>
        <taxon>Mytiloidea</taxon>
        <taxon>Mytilidae</taxon>
        <taxon>Mytilinae</taxon>
        <taxon>Mytilus</taxon>
    </lineage>
</organism>
<evidence type="ECO:0000313" key="4">
    <source>
        <dbReference type="EMBL" id="CAC5372167.1"/>
    </source>
</evidence>
<evidence type="ECO:0000256" key="1">
    <source>
        <dbReference type="SAM" id="MobiDB-lite"/>
    </source>
</evidence>